<evidence type="ECO:0000313" key="1">
    <source>
        <dbReference type="EMBL" id="HIT40171.1"/>
    </source>
</evidence>
<accession>A0A9D1GG56</accession>
<comment type="caution">
    <text evidence="1">The sequence shown here is derived from an EMBL/GenBank/DDBJ whole genome shotgun (WGS) entry which is preliminary data.</text>
</comment>
<reference evidence="1" key="1">
    <citation type="submission" date="2020-10" db="EMBL/GenBank/DDBJ databases">
        <authorList>
            <person name="Gilroy R."/>
        </authorList>
    </citation>
    <scope>NUCLEOTIDE SEQUENCE</scope>
    <source>
        <strain evidence="1">21143</strain>
    </source>
</reference>
<organism evidence="1 2">
    <name type="scientific">Candidatus Caccoplasma intestinavium</name>
    <dbReference type="NCBI Taxonomy" id="2840716"/>
    <lineage>
        <taxon>Bacteria</taxon>
        <taxon>Pseudomonadati</taxon>
        <taxon>Bacteroidota</taxon>
        <taxon>Bacteroidia</taxon>
        <taxon>Bacteroidales</taxon>
        <taxon>Bacteroidaceae</taxon>
        <taxon>Bacteroidaceae incertae sedis</taxon>
        <taxon>Candidatus Caccoplasma</taxon>
    </lineage>
</organism>
<dbReference type="Proteomes" id="UP000886722">
    <property type="component" value="Unassembled WGS sequence"/>
</dbReference>
<dbReference type="AlphaFoldDB" id="A0A9D1GG56"/>
<reference evidence="1" key="2">
    <citation type="journal article" date="2021" name="PeerJ">
        <title>Extensive microbial diversity within the chicken gut microbiome revealed by metagenomics and culture.</title>
        <authorList>
            <person name="Gilroy R."/>
            <person name="Ravi A."/>
            <person name="Getino M."/>
            <person name="Pursley I."/>
            <person name="Horton D.L."/>
            <person name="Alikhan N.F."/>
            <person name="Baker D."/>
            <person name="Gharbi K."/>
            <person name="Hall N."/>
            <person name="Watson M."/>
            <person name="Adriaenssens E.M."/>
            <person name="Foster-Nyarko E."/>
            <person name="Jarju S."/>
            <person name="Secka A."/>
            <person name="Antonio M."/>
            <person name="Oren A."/>
            <person name="Chaudhuri R.R."/>
            <person name="La Ragione R."/>
            <person name="Hildebrand F."/>
            <person name="Pallen M.J."/>
        </authorList>
    </citation>
    <scope>NUCLEOTIDE SEQUENCE</scope>
    <source>
        <strain evidence="1">21143</strain>
    </source>
</reference>
<evidence type="ECO:0000313" key="2">
    <source>
        <dbReference type="Proteomes" id="UP000886722"/>
    </source>
</evidence>
<dbReference type="EMBL" id="DVKT01000067">
    <property type="protein sequence ID" value="HIT40171.1"/>
    <property type="molecule type" value="Genomic_DNA"/>
</dbReference>
<protein>
    <submittedName>
        <fullName evidence="1">Uncharacterized protein</fullName>
    </submittedName>
</protein>
<sequence length="174" mass="20144">MDRKKVIGVPERIEKKICVQLRIDRDELRDELLKRTTYIAVPLQGNGQDTEEYYDRLLLTADEDIWVGDRLQEAGDRVCEVLAGYLTGDGCTFDEQGHCCMTLLLPCATVPGTADRIARIIKEIFVLYVLTHWFDDRLPEKAQYIALQYDEAIDLLKARLNRRSRPIVRPVRHL</sequence>
<name>A0A9D1GG56_9BACT</name>
<proteinExistence type="predicted"/>
<gene>
    <name evidence="1" type="ORF">IAD06_09085</name>
</gene>